<reference evidence="7" key="2">
    <citation type="submission" date="2021-04" db="EMBL/GenBank/DDBJ databases">
        <authorList>
            <person name="Gilroy R."/>
        </authorList>
    </citation>
    <scope>NUCLEOTIDE SEQUENCE</scope>
    <source>
        <strain evidence="7">5134</strain>
    </source>
</reference>
<dbReference type="GO" id="GO:0005262">
    <property type="term" value="F:calcium channel activity"/>
    <property type="evidence" value="ECO:0007669"/>
    <property type="project" value="TreeGrafter"/>
</dbReference>
<comment type="caution">
    <text evidence="7">The sequence shown here is derived from an EMBL/GenBank/DDBJ whole genome shotgun (WGS) entry which is preliminary data.</text>
</comment>
<name>A0A9D1Z035_9BACT</name>
<dbReference type="Pfam" id="PF01699">
    <property type="entry name" value="Na_Ca_ex"/>
    <property type="match status" value="2"/>
</dbReference>
<sequence>MDILLLLIGLALILAGANFLTDGSAALAQRFRVPEFIIGLTIVAVGTSTPELVVSVLSALAGKSDVAIGNVVGSNIFNVFLILGICALIRPLPLTAGNIRRDIPFGVATSLLLLFLAMDSWYSAGAVDRIGRLDGVLMLVIYVLLMLYTIRSSGRTASPEPAAAAGGASGADSDASSRPMAGWLMALMIVGGLAGLIFGGELFLDNATALARRMGISDSLIAITLVAGGTSLPELASSIVSLVKGKSDMALGNVIGSNIANILLILGLSASIHPLTMGGITVVDLLVVLLSSVLLFLAAFTFRRRAVDRWEGVLFLLIYAAYIAYLIK</sequence>
<feature type="transmembrane region" description="Helical" evidence="5">
    <location>
        <begin position="278"/>
        <end position="298"/>
    </location>
</feature>
<dbReference type="EMBL" id="DXDA01000050">
    <property type="protein sequence ID" value="HIY68932.1"/>
    <property type="molecule type" value="Genomic_DNA"/>
</dbReference>
<dbReference type="Proteomes" id="UP000886844">
    <property type="component" value="Unassembled WGS sequence"/>
</dbReference>
<evidence type="ECO:0000313" key="7">
    <source>
        <dbReference type="EMBL" id="HIY68932.1"/>
    </source>
</evidence>
<feature type="transmembrane region" description="Helical" evidence="5">
    <location>
        <begin position="183"/>
        <end position="204"/>
    </location>
</feature>
<protein>
    <submittedName>
        <fullName evidence="7">Calcium/sodium antiporter</fullName>
    </submittedName>
</protein>
<gene>
    <name evidence="7" type="ORF">H9828_05915</name>
</gene>
<dbReference type="InterPro" id="IPR004481">
    <property type="entry name" value="K/Na/Ca-exchanger"/>
</dbReference>
<evidence type="ECO:0000313" key="8">
    <source>
        <dbReference type="Proteomes" id="UP000886844"/>
    </source>
</evidence>
<comment type="subcellular location">
    <subcellularLocation>
        <location evidence="1">Membrane</location>
        <topology evidence="1">Multi-pass membrane protein</topology>
    </subcellularLocation>
</comment>
<dbReference type="PANTHER" id="PTHR10846">
    <property type="entry name" value="SODIUM/POTASSIUM/CALCIUM EXCHANGER"/>
    <property type="match status" value="1"/>
</dbReference>
<dbReference type="Gene3D" id="1.20.1420.30">
    <property type="entry name" value="NCX, central ion-binding region"/>
    <property type="match status" value="1"/>
</dbReference>
<keyword evidence="4 5" id="KW-0472">Membrane</keyword>
<dbReference type="PANTHER" id="PTHR10846:SF8">
    <property type="entry name" value="INNER MEMBRANE PROTEIN YRBG"/>
    <property type="match status" value="1"/>
</dbReference>
<dbReference type="InterPro" id="IPR004837">
    <property type="entry name" value="NaCa_Exmemb"/>
</dbReference>
<dbReference type="GO" id="GO:0008273">
    <property type="term" value="F:calcium, potassium:sodium antiporter activity"/>
    <property type="evidence" value="ECO:0007669"/>
    <property type="project" value="TreeGrafter"/>
</dbReference>
<evidence type="ECO:0000256" key="3">
    <source>
        <dbReference type="ARBA" id="ARBA00022989"/>
    </source>
</evidence>
<dbReference type="GO" id="GO:0006874">
    <property type="term" value="P:intracellular calcium ion homeostasis"/>
    <property type="evidence" value="ECO:0007669"/>
    <property type="project" value="TreeGrafter"/>
</dbReference>
<feature type="transmembrane region" description="Helical" evidence="5">
    <location>
        <begin position="103"/>
        <end position="121"/>
    </location>
</feature>
<feature type="transmembrane region" description="Helical" evidence="5">
    <location>
        <begin position="310"/>
        <end position="327"/>
    </location>
</feature>
<keyword evidence="2 5" id="KW-0812">Transmembrane</keyword>
<feature type="transmembrane region" description="Helical" evidence="5">
    <location>
        <begin position="133"/>
        <end position="150"/>
    </location>
</feature>
<feature type="domain" description="Sodium/calcium exchanger membrane region" evidence="6">
    <location>
        <begin position="3"/>
        <end position="150"/>
    </location>
</feature>
<dbReference type="NCBIfam" id="TIGR00367">
    <property type="entry name" value="calcium/sodium antiporter"/>
    <property type="match status" value="1"/>
</dbReference>
<dbReference type="GO" id="GO:0005886">
    <property type="term" value="C:plasma membrane"/>
    <property type="evidence" value="ECO:0007669"/>
    <property type="project" value="TreeGrafter"/>
</dbReference>
<proteinExistence type="predicted"/>
<feature type="transmembrane region" description="Helical" evidence="5">
    <location>
        <begin position="36"/>
        <end position="60"/>
    </location>
</feature>
<dbReference type="AlphaFoldDB" id="A0A9D1Z035"/>
<feature type="transmembrane region" description="Helical" evidence="5">
    <location>
        <begin position="250"/>
        <end position="272"/>
    </location>
</feature>
<reference evidence="7" key="1">
    <citation type="journal article" date="2021" name="PeerJ">
        <title>Extensive microbial diversity within the chicken gut microbiome revealed by metagenomics and culture.</title>
        <authorList>
            <person name="Gilroy R."/>
            <person name="Ravi A."/>
            <person name="Getino M."/>
            <person name="Pursley I."/>
            <person name="Horton D.L."/>
            <person name="Alikhan N.F."/>
            <person name="Baker D."/>
            <person name="Gharbi K."/>
            <person name="Hall N."/>
            <person name="Watson M."/>
            <person name="Adriaenssens E.M."/>
            <person name="Foster-Nyarko E."/>
            <person name="Jarju S."/>
            <person name="Secka A."/>
            <person name="Antonio M."/>
            <person name="Oren A."/>
            <person name="Chaudhuri R.R."/>
            <person name="La Ragione R."/>
            <person name="Hildebrand F."/>
            <person name="Pallen M.J."/>
        </authorList>
    </citation>
    <scope>NUCLEOTIDE SEQUENCE</scope>
    <source>
        <strain evidence="7">5134</strain>
    </source>
</reference>
<dbReference type="InterPro" id="IPR044880">
    <property type="entry name" value="NCX_ion-bd_dom_sf"/>
</dbReference>
<evidence type="ECO:0000259" key="6">
    <source>
        <dbReference type="Pfam" id="PF01699"/>
    </source>
</evidence>
<evidence type="ECO:0000256" key="2">
    <source>
        <dbReference type="ARBA" id="ARBA00022692"/>
    </source>
</evidence>
<accession>A0A9D1Z035</accession>
<feature type="domain" description="Sodium/calcium exchanger membrane region" evidence="6">
    <location>
        <begin position="186"/>
        <end position="327"/>
    </location>
</feature>
<evidence type="ECO:0000256" key="4">
    <source>
        <dbReference type="ARBA" id="ARBA00023136"/>
    </source>
</evidence>
<keyword evidence="3 5" id="KW-1133">Transmembrane helix</keyword>
<evidence type="ECO:0000256" key="5">
    <source>
        <dbReference type="SAM" id="Phobius"/>
    </source>
</evidence>
<feature type="transmembrane region" description="Helical" evidence="5">
    <location>
        <begin position="72"/>
        <end position="91"/>
    </location>
</feature>
<organism evidence="7 8">
    <name type="scientific">Candidatus Alistipes intestinigallinarum</name>
    <dbReference type="NCBI Taxonomy" id="2838440"/>
    <lineage>
        <taxon>Bacteria</taxon>
        <taxon>Pseudomonadati</taxon>
        <taxon>Bacteroidota</taxon>
        <taxon>Bacteroidia</taxon>
        <taxon>Bacteroidales</taxon>
        <taxon>Rikenellaceae</taxon>
        <taxon>Alistipes</taxon>
    </lineage>
</organism>
<evidence type="ECO:0000256" key="1">
    <source>
        <dbReference type="ARBA" id="ARBA00004141"/>
    </source>
</evidence>